<dbReference type="PROSITE" id="PS50928">
    <property type="entry name" value="ABC_TM1"/>
    <property type="match status" value="2"/>
</dbReference>
<comment type="similarity">
    <text evidence="7">Belongs to the binding-protein-dependent transport system permease family.</text>
</comment>
<evidence type="ECO:0000256" key="4">
    <source>
        <dbReference type="ARBA" id="ARBA00022692"/>
    </source>
</evidence>
<keyword evidence="10" id="KW-1185">Reference proteome</keyword>
<evidence type="ECO:0000259" key="8">
    <source>
        <dbReference type="PROSITE" id="PS50928"/>
    </source>
</evidence>
<dbReference type="GO" id="GO:0055085">
    <property type="term" value="P:transmembrane transport"/>
    <property type="evidence" value="ECO:0007669"/>
    <property type="project" value="InterPro"/>
</dbReference>
<evidence type="ECO:0000313" key="10">
    <source>
        <dbReference type="Proteomes" id="UP001153387"/>
    </source>
</evidence>
<comment type="caution">
    <text evidence="9">The sequence shown here is derived from an EMBL/GenBank/DDBJ whole genome shotgun (WGS) entry which is preliminary data.</text>
</comment>
<keyword evidence="6 7" id="KW-0472">Membrane</keyword>
<evidence type="ECO:0000313" key="9">
    <source>
        <dbReference type="EMBL" id="MDG0793869.1"/>
    </source>
</evidence>
<dbReference type="SUPFAM" id="SSF161098">
    <property type="entry name" value="MetI-like"/>
    <property type="match status" value="2"/>
</dbReference>
<dbReference type="PANTHER" id="PTHR43744">
    <property type="entry name" value="ABC TRANSPORTER PERMEASE PROTEIN MG189-RELATED-RELATED"/>
    <property type="match status" value="1"/>
</dbReference>
<gene>
    <name evidence="9" type="ORF">OMP38_25880</name>
</gene>
<evidence type="ECO:0000256" key="5">
    <source>
        <dbReference type="ARBA" id="ARBA00022989"/>
    </source>
</evidence>
<dbReference type="CDD" id="cd06261">
    <property type="entry name" value="TM_PBP2"/>
    <property type="match status" value="2"/>
</dbReference>
<keyword evidence="4 7" id="KW-0812">Transmembrane</keyword>
<dbReference type="RefSeq" id="WP_277567585.1">
    <property type="nucleotide sequence ID" value="NZ_JAPDHZ010000004.1"/>
</dbReference>
<keyword evidence="5 7" id="KW-1133">Transmembrane helix</keyword>
<feature type="domain" description="ABC transmembrane type-1" evidence="8">
    <location>
        <begin position="353"/>
        <end position="561"/>
    </location>
</feature>
<feature type="transmembrane region" description="Helical" evidence="7">
    <location>
        <begin position="54"/>
        <end position="74"/>
    </location>
</feature>
<feature type="transmembrane region" description="Helical" evidence="7">
    <location>
        <begin position="420"/>
        <end position="440"/>
    </location>
</feature>
<feature type="transmembrane region" description="Helical" evidence="7">
    <location>
        <begin position="390"/>
        <end position="408"/>
    </location>
</feature>
<evidence type="ECO:0000256" key="2">
    <source>
        <dbReference type="ARBA" id="ARBA00022448"/>
    </source>
</evidence>
<evidence type="ECO:0000256" key="1">
    <source>
        <dbReference type="ARBA" id="ARBA00004651"/>
    </source>
</evidence>
<dbReference type="Pfam" id="PF00528">
    <property type="entry name" value="BPD_transp_1"/>
    <property type="match status" value="1"/>
</dbReference>
<protein>
    <submittedName>
        <fullName evidence="9">ABC transporter permease subunit</fullName>
    </submittedName>
</protein>
<evidence type="ECO:0000256" key="6">
    <source>
        <dbReference type="ARBA" id="ARBA00023136"/>
    </source>
</evidence>
<feature type="transmembrane region" description="Helical" evidence="7">
    <location>
        <begin position="244"/>
        <end position="265"/>
    </location>
</feature>
<feature type="transmembrane region" description="Helical" evidence="7">
    <location>
        <begin position="461"/>
        <end position="483"/>
    </location>
</feature>
<proteinExistence type="inferred from homology"/>
<feature type="transmembrane region" description="Helical" evidence="7">
    <location>
        <begin position="95"/>
        <end position="118"/>
    </location>
</feature>
<comment type="subcellular location">
    <subcellularLocation>
        <location evidence="1 7">Cell membrane</location>
        <topology evidence="1 7">Multi-pass membrane protein</topology>
    </subcellularLocation>
</comment>
<feature type="transmembrane region" description="Helical" evidence="7">
    <location>
        <begin position="183"/>
        <end position="204"/>
    </location>
</feature>
<dbReference type="PANTHER" id="PTHR43744:SF9">
    <property type="entry name" value="POLYGALACTURONAN_RHAMNOGALACTURONAN TRANSPORT SYSTEM PERMEASE PROTEIN YTCP"/>
    <property type="match status" value="1"/>
</dbReference>
<evidence type="ECO:0000256" key="7">
    <source>
        <dbReference type="RuleBase" id="RU363032"/>
    </source>
</evidence>
<organism evidence="9 10">
    <name type="scientific">Cohnella ginsengisoli</name>
    <dbReference type="NCBI Taxonomy" id="425004"/>
    <lineage>
        <taxon>Bacteria</taxon>
        <taxon>Bacillati</taxon>
        <taxon>Bacillota</taxon>
        <taxon>Bacilli</taxon>
        <taxon>Bacillales</taxon>
        <taxon>Paenibacillaceae</taxon>
        <taxon>Cohnella</taxon>
    </lineage>
</organism>
<dbReference type="Gene3D" id="1.10.3720.10">
    <property type="entry name" value="MetI-like"/>
    <property type="match status" value="2"/>
</dbReference>
<dbReference type="Proteomes" id="UP001153387">
    <property type="component" value="Unassembled WGS sequence"/>
</dbReference>
<name>A0A9X4KM02_9BACL</name>
<evidence type="ECO:0000256" key="3">
    <source>
        <dbReference type="ARBA" id="ARBA00022475"/>
    </source>
</evidence>
<dbReference type="AlphaFoldDB" id="A0A9X4KM02"/>
<dbReference type="InterPro" id="IPR035906">
    <property type="entry name" value="MetI-like_sf"/>
</dbReference>
<accession>A0A9X4KM02</accession>
<dbReference type="InterPro" id="IPR000515">
    <property type="entry name" value="MetI-like"/>
</dbReference>
<feature type="transmembrane region" description="Helical" evidence="7">
    <location>
        <begin position="542"/>
        <end position="561"/>
    </location>
</feature>
<sequence length="576" mass="65483">MIAFYFVPLFGWIYSFYNYNPALSFSQLKFVGFDNFVKIYNERSEIYRVLKNTLAMSLLLILVTPLPLIAAVMINEVKHGKYKRFIQTVTTLPNFISWIVVFSLTFAVFSSDGLYYTLLRNLHFDVPIIGIMGNNGAAWFFQAGLYVWKTIGWTMIIYMAAIAGIDSEQYEAARIDGAGKFGLMRYITIPGLGPTFFVLLLLQISNLLNNGLDQFLVFYNPLVADKLNVLDYFIYQVGWAVSDYSYATVLGMVKSLLGIALLFAVNYLSKKTKGGVDPVISKQQSLGERVFDKFNYVFMALFSFICIYPFYYVFIYSISEPRLAQRGIYLWPGNFNIDAYIKIFSLNTIPHAFLVSVEKTVIFTVLCVYFSAMLSYLFTKHVMPYRKFMYRIVISSMYLNSGLIPWYITMKTYGLRNSFLLYVLPGIINAFYIILVKTYIEQLPSSMEESAQIDGAGFMTVFNRIIFPLSKPIIATVAVYASVGCWNSWIDNYLLVEKANLQTIQVILYGYLNEAQSLSQDLAAMTANSGSGRQLQLSPETIKMSITVISVLPIILVYPFLQKNFIKGIMLGAVKG</sequence>
<reference evidence="9 10" key="1">
    <citation type="submission" date="2022-10" db="EMBL/GenBank/DDBJ databases">
        <title>Comparative genomic analysis of Cohnella hashimotonis sp. nov., isolated from the International Space Station.</title>
        <authorList>
            <person name="Simpson A."/>
            <person name="Venkateswaran K."/>
        </authorList>
    </citation>
    <scope>NUCLEOTIDE SEQUENCE [LARGE SCALE GENOMIC DNA]</scope>
    <source>
        <strain evidence="9 10">DSM 18997</strain>
    </source>
</reference>
<feature type="domain" description="ABC transmembrane type-1" evidence="8">
    <location>
        <begin position="50"/>
        <end position="265"/>
    </location>
</feature>
<feature type="transmembrane region" description="Helical" evidence="7">
    <location>
        <begin position="360"/>
        <end position="378"/>
    </location>
</feature>
<keyword evidence="3" id="KW-1003">Cell membrane</keyword>
<dbReference type="GO" id="GO:0005886">
    <property type="term" value="C:plasma membrane"/>
    <property type="evidence" value="ECO:0007669"/>
    <property type="project" value="UniProtKB-SubCell"/>
</dbReference>
<feature type="transmembrane region" description="Helical" evidence="7">
    <location>
        <begin position="138"/>
        <end position="162"/>
    </location>
</feature>
<dbReference type="EMBL" id="JAPDHZ010000004">
    <property type="protein sequence ID" value="MDG0793869.1"/>
    <property type="molecule type" value="Genomic_DNA"/>
</dbReference>
<feature type="transmembrane region" description="Helical" evidence="7">
    <location>
        <begin position="294"/>
        <end position="314"/>
    </location>
</feature>
<keyword evidence="2 7" id="KW-0813">Transport</keyword>